<dbReference type="Proteomes" id="UP000218554">
    <property type="component" value="Chromosome"/>
</dbReference>
<dbReference type="AlphaFoldDB" id="A0AAD1C0J6"/>
<proteinExistence type="predicted"/>
<dbReference type="EMBL" id="AP014862">
    <property type="protein sequence ID" value="BAU75274.1"/>
    <property type="molecule type" value="Genomic_DNA"/>
</dbReference>
<organism evidence="1 2">
    <name type="scientific">Metapseudomonas furukawaii</name>
    <name type="common">Pseudomonas furukawaii</name>
    <dbReference type="NCBI Taxonomy" id="1149133"/>
    <lineage>
        <taxon>Bacteria</taxon>
        <taxon>Pseudomonadati</taxon>
        <taxon>Pseudomonadota</taxon>
        <taxon>Gammaproteobacteria</taxon>
        <taxon>Pseudomonadales</taxon>
        <taxon>Pseudomonadaceae</taxon>
        <taxon>Metapseudomonas</taxon>
    </lineage>
</organism>
<reference evidence="1 2" key="2">
    <citation type="journal article" date="2017" name="Int. J. Syst. Evol. Microbiol.">
        <title>Pseudomonas furukawaii sp. nov., a polychlorinated biphenyl-degrading bacterium isolated from biphenyl-contaminated soil in Japan.</title>
        <authorList>
            <person name="Kimura N."/>
            <person name="Watanabe T."/>
            <person name="Suenaga H."/>
            <person name="Fujihara H."/>
            <person name="Futagami T."/>
            <person name="Goto M."/>
            <person name="Hanada S."/>
            <person name="Hirose J."/>
        </authorList>
    </citation>
    <scope>NUCLEOTIDE SEQUENCE [LARGE SCALE GENOMIC DNA]</scope>
    <source>
        <strain evidence="2">DSM 10086 / NBRC 110670 / KF707</strain>
    </source>
</reference>
<evidence type="ECO:0000313" key="2">
    <source>
        <dbReference type="Proteomes" id="UP000218554"/>
    </source>
</evidence>
<keyword evidence="2" id="KW-1185">Reference proteome</keyword>
<protein>
    <submittedName>
        <fullName evidence="1">Uncharacterized protein</fullName>
    </submittedName>
</protein>
<sequence>MPPRILIVLVLQLRLSVGVGRILFRARSSRNYDFCSRWLGKSWMV</sequence>
<name>A0AAD1C0J6_METFU</name>
<dbReference type="KEGG" id="pfuw:KF707C_35860"/>
<gene>
    <name evidence="1" type="ORF">KF707C_35860</name>
</gene>
<reference evidence="2" key="1">
    <citation type="submission" date="2015-05" db="EMBL/GenBank/DDBJ databases">
        <title>Draft genome sequencing of a biphenyl-degrading bacterium, Pseudomonas balearica KF707 (=NBRC110670).</title>
        <authorList>
            <person name="Kimura N."/>
            <person name="Hirose J."/>
            <person name="Watanabe T."/>
            <person name="Suenaga H."/>
            <person name="Fujihara H."/>
            <person name="Noguchi M."/>
            <person name="Hashimoto M."/>
            <person name="Shimodaira J."/>
            <person name="Tsuchikane K."/>
            <person name="Hosoyama A."/>
            <person name="Yamazoe A."/>
            <person name="Fujita N."/>
            <person name="Furukawa K."/>
        </authorList>
    </citation>
    <scope>NUCLEOTIDE SEQUENCE [LARGE SCALE GENOMIC DNA]</scope>
    <source>
        <strain evidence="2">DSM 10086 / NBRC 110670 / KF707</strain>
    </source>
</reference>
<accession>A0AAD1C0J6</accession>
<evidence type="ECO:0000313" key="1">
    <source>
        <dbReference type="EMBL" id="BAU75274.1"/>
    </source>
</evidence>